<comment type="subcellular location">
    <subcellularLocation>
        <location evidence="7">Cell membrane</location>
        <topology evidence="7">Multi-pass membrane protein</topology>
    </subcellularLocation>
    <subcellularLocation>
        <location evidence="1">Membrane</location>
        <topology evidence="1">Multi-pass membrane protein</topology>
    </subcellularLocation>
</comment>
<feature type="transmembrane region" description="Helical" evidence="7">
    <location>
        <begin position="247"/>
        <end position="273"/>
    </location>
</feature>
<comment type="similarity">
    <text evidence="2 7">Belongs to the glycosyltransferase 4 family. MraY subfamily.</text>
</comment>
<proteinExistence type="inferred from homology"/>
<dbReference type="GO" id="GO:0009252">
    <property type="term" value="P:peptidoglycan biosynthetic process"/>
    <property type="evidence" value="ECO:0007669"/>
    <property type="project" value="UniProtKB-UniRule"/>
</dbReference>
<feature type="transmembrane region" description="Helical" evidence="7">
    <location>
        <begin position="172"/>
        <end position="191"/>
    </location>
</feature>
<comment type="caution">
    <text evidence="10">The sequence shown here is derived from an EMBL/GenBank/DDBJ whole genome shotgun (WGS) entry which is preliminary data.</text>
</comment>
<keyword evidence="4 7" id="KW-0812">Transmembrane</keyword>
<keyword evidence="7 9" id="KW-0460">Magnesium</keyword>
<feature type="transmembrane region" description="Helical" evidence="7">
    <location>
        <begin position="47"/>
        <end position="69"/>
    </location>
</feature>
<dbReference type="GO" id="GO:0051992">
    <property type="term" value="F:UDP-N-acetylmuramoyl-L-alanyl-D-glutamyl-meso-2,6-diaminopimelyl-D-alanyl-D-alanine:undecaprenyl-phosphate transferase activity"/>
    <property type="evidence" value="ECO:0007669"/>
    <property type="project" value="RHEA"/>
</dbReference>
<evidence type="ECO:0000256" key="4">
    <source>
        <dbReference type="ARBA" id="ARBA00022692"/>
    </source>
</evidence>
<dbReference type="Proteomes" id="UP000214588">
    <property type="component" value="Unassembled WGS sequence"/>
</dbReference>
<dbReference type="PANTHER" id="PTHR22926">
    <property type="entry name" value="PHOSPHO-N-ACETYLMURAMOYL-PENTAPEPTIDE-TRANSFERASE"/>
    <property type="match status" value="1"/>
</dbReference>
<dbReference type="InterPro" id="IPR000715">
    <property type="entry name" value="Glycosyl_transferase_4"/>
</dbReference>
<dbReference type="PANTHER" id="PTHR22926:SF5">
    <property type="entry name" value="PHOSPHO-N-ACETYLMURAMOYL-PENTAPEPTIDE-TRANSFERASE HOMOLOG"/>
    <property type="match status" value="1"/>
</dbReference>
<dbReference type="EC" id="2.7.8.13" evidence="7 8"/>
<dbReference type="RefSeq" id="WP_089023106.1">
    <property type="nucleotide sequence ID" value="NZ_NIQC01000007.1"/>
</dbReference>
<dbReference type="InterPro" id="IPR003524">
    <property type="entry name" value="PNAcMuramoyl-5peptid_Trfase"/>
</dbReference>
<sequence>MENIYTLILVSFLISLILSPVFIPILRRFKFGQQIRGEGPQSHLEKSGTPTMGGLIFLISSLTTLIIFRVLETDVLILLFVTLATGIIGFLDDFLKIAKKRSLGLRAKQKIIGQLIVVAIFGWYLFVTNHSTELIIPFTDFQFDLGMGYYFFLIFIILGTSNAVNMTDGLDGLATGVVVICFTAYVILAHMSEMTGVALFGSSLIGACAGFLIFNLHPAKIFMGDVGSLALGSALASMAILTKAELALIIIGFVLVIETLSVILQVIVFQTWGKRIFLMSPLHHHFELKGWSEWKVVIVFWLLALFTAALGVLSVTNIYI</sequence>
<comment type="pathway">
    <text evidence="7">Cell wall biogenesis; peptidoglycan biosynthesis.</text>
</comment>
<feature type="transmembrane region" description="Helical" evidence="7">
    <location>
        <begin position="6"/>
        <end position="26"/>
    </location>
</feature>
<keyword evidence="11" id="KW-1185">Reference proteome</keyword>
<feature type="transmembrane region" description="Helical" evidence="7">
    <location>
        <begin position="294"/>
        <end position="319"/>
    </location>
</feature>
<dbReference type="GO" id="GO:0051301">
    <property type="term" value="P:cell division"/>
    <property type="evidence" value="ECO:0007669"/>
    <property type="project" value="UniProtKB-KW"/>
</dbReference>
<evidence type="ECO:0000256" key="6">
    <source>
        <dbReference type="ARBA" id="ARBA00023136"/>
    </source>
</evidence>
<keyword evidence="5 7" id="KW-1133">Transmembrane helix</keyword>
<protein>
    <recommendedName>
        <fullName evidence="7 8">Phospho-N-acetylmuramoyl-pentapeptide-transferase</fullName>
        <ecNumber evidence="7 8">2.7.8.13</ecNumber>
    </recommendedName>
    <alternativeName>
        <fullName evidence="7">UDP-MurNAc-pentapeptide phosphotransferase</fullName>
    </alternativeName>
</protein>
<dbReference type="PROSITE" id="PS01348">
    <property type="entry name" value="MRAY_2"/>
    <property type="match status" value="1"/>
</dbReference>
<accession>A0A226BYK9</accession>
<dbReference type="GO" id="GO:0008360">
    <property type="term" value="P:regulation of cell shape"/>
    <property type="evidence" value="ECO:0007669"/>
    <property type="project" value="UniProtKB-KW"/>
</dbReference>
<evidence type="ECO:0000256" key="9">
    <source>
        <dbReference type="PIRSR" id="PIRSR600715-1"/>
    </source>
</evidence>
<gene>
    <name evidence="7" type="primary">mraY</name>
    <name evidence="10" type="ORF">CDO51_04470</name>
</gene>
<keyword evidence="3 7" id="KW-0808">Transferase</keyword>
<keyword evidence="7" id="KW-0131">Cell cycle</keyword>
<dbReference type="OrthoDB" id="9805475at2"/>
<dbReference type="UniPathway" id="UPA00219"/>
<keyword evidence="7" id="KW-0961">Cell wall biogenesis/degradation</keyword>
<dbReference type="GO" id="GO:0071555">
    <property type="term" value="P:cell wall organization"/>
    <property type="evidence" value="ECO:0007669"/>
    <property type="project" value="UniProtKB-KW"/>
</dbReference>
<dbReference type="NCBIfam" id="TIGR00445">
    <property type="entry name" value="mraY"/>
    <property type="match status" value="1"/>
</dbReference>
<dbReference type="HAMAP" id="MF_00038">
    <property type="entry name" value="MraY"/>
    <property type="match status" value="1"/>
</dbReference>
<keyword evidence="7 9" id="KW-0479">Metal-binding</keyword>
<evidence type="ECO:0000256" key="1">
    <source>
        <dbReference type="ARBA" id="ARBA00004141"/>
    </source>
</evidence>
<dbReference type="GO" id="GO:0046872">
    <property type="term" value="F:metal ion binding"/>
    <property type="evidence" value="ECO:0007669"/>
    <property type="project" value="UniProtKB-KW"/>
</dbReference>
<dbReference type="InterPro" id="IPR018480">
    <property type="entry name" value="PNAcMuramoyl-5peptid_Trfase_CS"/>
</dbReference>
<comment type="cofactor">
    <cofactor evidence="7 9">
        <name>Mg(2+)</name>
        <dbReference type="ChEBI" id="CHEBI:18420"/>
    </cofactor>
</comment>
<dbReference type="GO" id="GO:0008963">
    <property type="term" value="F:phospho-N-acetylmuramoyl-pentapeptide-transferase activity"/>
    <property type="evidence" value="ECO:0007669"/>
    <property type="project" value="UniProtKB-UniRule"/>
</dbReference>
<feature type="binding site" evidence="9">
    <location>
        <position position="225"/>
    </location>
    <ligand>
        <name>Mg(2+)</name>
        <dbReference type="ChEBI" id="CHEBI:18420"/>
    </ligand>
</feature>
<dbReference type="AlphaFoldDB" id="A0A226BYK9"/>
<name>A0A226BYK9_9FIRM</name>
<dbReference type="GO" id="GO:0005886">
    <property type="term" value="C:plasma membrane"/>
    <property type="evidence" value="ECO:0007669"/>
    <property type="project" value="UniProtKB-SubCell"/>
</dbReference>
<reference evidence="10 11" key="1">
    <citation type="submission" date="2017-06" db="EMBL/GenBank/DDBJ databases">
        <title>Draft Genome Sequence of Natranaerobius trueperi halophilic, alkalithermophilic bacteria from soda lakes.</title>
        <authorList>
            <person name="Zhao B."/>
        </authorList>
    </citation>
    <scope>NUCLEOTIDE SEQUENCE [LARGE SCALE GENOMIC DNA]</scope>
    <source>
        <strain evidence="10 11">DSM 18760</strain>
    </source>
</reference>
<dbReference type="PROSITE" id="PS01347">
    <property type="entry name" value="MRAY_1"/>
    <property type="match status" value="1"/>
</dbReference>
<comment type="catalytic activity">
    <reaction evidence="7">
        <text>UDP-N-acetyl-alpha-D-muramoyl-L-alanyl-gamma-D-glutamyl-meso-2,6-diaminopimeloyl-D-alanyl-D-alanine + di-trans,octa-cis-undecaprenyl phosphate = di-trans,octa-cis-undecaprenyl diphospho-N-acetyl-alpha-D-muramoyl-L-alanyl-D-glutamyl-meso-2,6-diaminopimeloyl-D-alanyl-D-alanine + UMP</text>
        <dbReference type="Rhea" id="RHEA:28386"/>
        <dbReference type="ChEBI" id="CHEBI:57865"/>
        <dbReference type="ChEBI" id="CHEBI:60392"/>
        <dbReference type="ChEBI" id="CHEBI:61386"/>
        <dbReference type="ChEBI" id="CHEBI:61387"/>
        <dbReference type="EC" id="2.7.8.13"/>
    </reaction>
</comment>
<keyword evidence="7" id="KW-0132">Cell division</keyword>
<dbReference type="Pfam" id="PF10555">
    <property type="entry name" value="MraY_sig1"/>
    <property type="match status" value="1"/>
</dbReference>
<evidence type="ECO:0000256" key="3">
    <source>
        <dbReference type="ARBA" id="ARBA00022679"/>
    </source>
</evidence>
<evidence type="ECO:0000256" key="2">
    <source>
        <dbReference type="ARBA" id="ARBA00005583"/>
    </source>
</evidence>
<dbReference type="CDD" id="cd06852">
    <property type="entry name" value="GT_MraY"/>
    <property type="match status" value="1"/>
</dbReference>
<evidence type="ECO:0000256" key="8">
    <source>
        <dbReference type="NCBIfam" id="TIGR00445"/>
    </source>
</evidence>
<dbReference type="Pfam" id="PF00953">
    <property type="entry name" value="Glycos_transf_4"/>
    <property type="match status" value="1"/>
</dbReference>
<feature type="transmembrane region" description="Helical" evidence="7">
    <location>
        <begin position="147"/>
        <end position="165"/>
    </location>
</feature>
<evidence type="ECO:0000256" key="7">
    <source>
        <dbReference type="HAMAP-Rule" id="MF_00038"/>
    </source>
</evidence>
<feature type="transmembrane region" description="Helical" evidence="7">
    <location>
        <begin position="75"/>
        <end position="91"/>
    </location>
</feature>
<evidence type="ECO:0000256" key="5">
    <source>
        <dbReference type="ARBA" id="ARBA00022989"/>
    </source>
</evidence>
<keyword evidence="6 7" id="KW-0472">Membrane</keyword>
<comment type="function">
    <text evidence="7">Catalyzes the initial step of the lipid cycle reactions in the biosynthesis of the cell wall peptidoglycan: transfers peptidoglycan precursor phospho-MurNAc-pentapeptide from UDP-MurNAc-pentapeptide onto the lipid carrier undecaprenyl phosphate, yielding undecaprenyl-pyrophosphoryl-MurNAc-pentapeptide, known as lipid I.</text>
</comment>
<evidence type="ECO:0000313" key="10">
    <source>
        <dbReference type="EMBL" id="OWZ84128.1"/>
    </source>
</evidence>
<feature type="binding site" evidence="9">
    <location>
        <position position="165"/>
    </location>
    <ligand>
        <name>Mg(2+)</name>
        <dbReference type="ChEBI" id="CHEBI:18420"/>
    </ligand>
</feature>
<keyword evidence="7" id="KW-0573">Peptidoglycan synthesis</keyword>
<keyword evidence="7" id="KW-1003">Cell membrane</keyword>
<feature type="transmembrane region" description="Helical" evidence="7">
    <location>
        <begin position="111"/>
        <end position="127"/>
    </location>
</feature>
<feature type="transmembrane region" description="Helical" evidence="7">
    <location>
        <begin position="197"/>
        <end position="214"/>
    </location>
</feature>
<organism evidence="10 11">
    <name type="scientific">Natranaerobius trueperi</name>
    <dbReference type="NCBI Taxonomy" id="759412"/>
    <lineage>
        <taxon>Bacteria</taxon>
        <taxon>Bacillati</taxon>
        <taxon>Bacillota</taxon>
        <taxon>Clostridia</taxon>
        <taxon>Natranaerobiales</taxon>
        <taxon>Natranaerobiaceae</taxon>
        <taxon>Natranaerobius</taxon>
    </lineage>
</organism>
<dbReference type="EMBL" id="NIQC01000007">
    <property type="protein sequence ID" value="OWZ84128.1"/>
    <property type="molecule type" value="Genomic_DNA"/>
</dbReference>
<evidence type="ECO:0000313" key="11">
    <source>
        <dbReference type="Proteomes" id="UP000214588"/>
    </source>
</evidence>
<keyword evidence="7" id="KW-0133">Cell shape</keyword>